<evidence type="ECO:0000313" key="4">
    <source>
        <dbReference type="Proteomes" id="UP000480548"/>
    </source>
</evidence>
<reference evidence="3 4" key="1">
    <citation type="submission" date="2019-06" db="EMBL/GenBank/DDBJ databases">
        <authorList>
            <person name="Palmer J.M."/>
        </authorList>
    </citation>
    <scope>NUCLEOTIDE SEQUENCE [LARGE SCALE GENOMIC DNA]</scope>
    <source>
        <strain evidence="1 3">TWF102</strain>
        <strain evidence="2 4">TWF703</strain>
    </source>
</reference>
<evidence type="ECO:0000313" key="3">
    <source>
        <dbReference type="Proteomes" id="UP000475325"/>
    </source>
</evidence>
<dbReference type="EMBL" id="WIQW01000168">
    <property type="protein sequence ID" value="KAF3078615.1"/>
    <property type="molecule type" value="Genomic_DNA"/>
</dbReference>
<evidence type="ECO:0000313" key="2">
    <source>
        <dbReference type="EMBL" id="KAF3147235.1"/>
    </source>
</evidence>
<gene>
    <name evidence="1" type="ORF">TWF102_003314</name>
    <name evidence="2" type="ORF">TWF703_000075</name>
</gene>
<proteinExistence type="predicted"/>
<comment type="caution">
    <text evidence="2">The sequence shown here is derived from an EMBL/GenBank/DDBJ whole genome shotgun (WGS) entry which is preliminary data.</text>
</comment>
<sequence length="233" mass="26810">MFSRLSLLNRIQFRPLPANLTGQRRLPVTVSRRFLTDSAISNPSVKESHAAILIIIAEFKKADIRITKKGVHFLQTAYASRLSLENTKDSFVLWSGLHTQIFYGSVELPDNLYRVRHEGTESRTPAWRSQQTFDACIDSNVFKIWEALYSRSDLFKEIIEKDEKKNEATIYTDRWESRLQDYPLWEWLSHMLAGGIIEAADVDNLSEPYKLKGCQRKSGGTDRVVGEKSPEQN</sequence>
<accession>A0A7C8NR70</accession>
<dbReference type="EMBL" id="WIQZ01000001">
    <property type="protein sequence ID" value="KAF3147235.1"/>
    <property type="molecule type" value="Genomic_DNA"/>
</dbReference>
<dbReference type="Proteomes" id="UP000475325">
    <property type="component" value="Unassembled WGS sequence"/>
</dbReference>
<evidence type="ECO:0000313" key="1">
    <source>
        <dbReference type="EMBL" id="KAF3078615.1"/>
    </source>
</evidence>
<dbReference type="Proteomes" id="UP000480548">
    <property type="component" value="Unassembled WGS sequence"/>
</dbReference>
<dbReference type="AlphaFoldDB" id="A0A7C8NR70"/>
<organism evidence="2 4">
    <name type="scientific">Orbilia oligospora</name>
    <name type="common">Nematode-trapping fungus</name>
    <name type="synonym">Arthrobotrys oligospora</name>
    <dbReference type="NCBI Taxonomy" id="2813651"/>
    <lineage>
        <taxon>Eukaryota</taxon>
        <taxon>Fungi</taxon>
        <taxon>Dikarya</taxon>
        <taxon>Ascomycota</taxon>
        <taxon>Pezizomycotina</taxon>
        <taxon>Orbiliomycetes</taxon>
        <taxon>Orbiliales</taxon>
        <taxon>Orbiliaceae</taxon>
        <taxon>Orbilia</taxon>
    </lineage>
</organism>
<protein>
    <submittedName>
        <fullName evidence="2">Uncharacterized protein</fullName>
    </submittedName>
</protein>
<name>A0A7C8NR70_ORBOL</name>